<dbReference type="Gene3D" id="1.10.10.10">
    <property type="entry name" value="Winged helix-like DNA-binding domain superfamily/Winged helix DNA-binding domain"/>
    <property type="match status" value="2"/>
</dbReference>
<name>A0A0H5Q157_9ZZZZ</name>
<dbReference type="SUPFAM" id="SSF46785">
    <property type="entry name" value="Winged helix' DNA-binding domain"/>
    <property type="match status" value="2"/>
</dbReference>
<organism evidence="2">
    <name type="scientific">uncultured prokaryote</name>
    <dbReference type="NCBI Taxonomy" id="198431"/>
    <lineage>
        <taxon>unclassified sequences</taxon>
        <taxon>environmental samples</taxon>
    </lineage>
</organism>
<keyword evidence="2" id="KW-0614">Plasmid</keyword>
<evidence type="ECO:0000313" key="2">
    <source>
        <dbReference type="EMBL" id="CRY95588.1"/>
    </source>
</evidence>
<dbReference type="InterPro" id="IPR000525">
    <property type="entry name" value="Initiator_Rep_WH1"/>
</dbReference>
<dbReference type="GO" id="GO:0006270">
    <property type="term" value="P:DNA replication initiation"/>
    <property type="evidence" value="ECO:0007669"/>
    <property type="project" value="InterPro"/>
</dbReference>
<dbReference type="Pfam" id="PF21205">
    <property type="entry name" value="Rep3_C"/>
    <property type="match status" value="1"/>
</dbReference>
<accession>A0A0H5Q157</accession>
<reference evidence="2" key="2">
    <citation type="submission" date="2015-07" db="EMBL/GenBank/DDBJ databases">
        <title>Plasmids, circular viruses and viroids from rat gut.</title>
        <authorList>
            <person name="Jorgensen T.J."/>
            <person name="Hansen M.A."/>
            <person name="Xu Z."/>
            <person name="Tabak M.A."/>
            <person name="Sorensen S.J."/>
            <person name="Hansen L.H."/>
        </authorList>
    </citation>
    <scope>NUCLEOTIDE SEQUENCE</scope>
    <source>
        <plasmid evidence="2">pRGRH0678</plasmid>
    </source>
</reference>
<dbReference type="EMBL" id="LN853298">
    <property type="protein sequence ID" value="CRY95588.1"/>
    <property type="molecule type" value="Genomic_DNA"/>
</dbReference>
<sequence>MAQRLLVLPGEIVKKSNALLRARWSPASIWEPRLVALLASKVRADDQDFHVYEIHVSELLGGKYGGSDSKTVEAAVDSAMSRVLTLRDEKGWTKYHVFSRCRYRASDGVLELGFHPDLRPHYLALQEKFGQYNLTEFMLLPSVYSQRMFELLKSWHDKPEFKISLADLFLTLDVPPTLQRYPDFRRYVLEKAHKDITTKTGLRFDWEPIKKGRSVSVIRFTFGARSRQTATSKQKTTSSQNNALVKKALACFQSSGASCTPKKSKQCDICLRLVKKPGLN</sequence>
<feature type="domain" description="Initiator Rep protein WH1" evidence="1">
    <location>
        <begin position="12"/>
        <end position="153"/>
    </location>
</feature>
<protein>
    <recommendedName>
        <fullName evidence="1">Initiator Rep protein WH1 domain-containing protein</fullName>
    </recommendedName>
</protein>
<reference evidence="2" key="1">
    <citation type="submission" date="2015-06" db="EMBL/GenBank/DDBJ databases">
        <authorList>
            <person name="Joergensen T."/>
        </authorList>
    </citation>
    <scope>NUCLEOTIDE SEQUENCE</scope>
    <source>
        <plasmid evidence="2">pRGRH0678</plasmid>
    </source>
</reference>
<dbReference type="InterPro" id="IPR036390">
    <property type="entry name" value="WH_DNA-bd_sf"/>
</dbReference>
<evidence type="ECO:0000259" key="1">
    <source>
        <dbReference type="Pfam" id="PF01051"/>
    </source>
</evidence>
<proteinExistence type="predicted"/>
<dbReference type="AlphaFoldDB" id="A0A0H5Q157"/>
<dbReference type="InterPro" id="IPR036388">
    <property type="entry name" value="WH-like_DNA-bd_sf"/>
</dbReference>
<dbReference type="GO" id="GO:0003887">
    <property type="term" value="F:DNA-directed DNA polymerase activity"/>
    <property type="evidence" value="ECO:0007669"/>
    <property type="project" value="InterPro"/>
</dbReference>
<geneLocation type="plasmid" evidence="2">
    <name>pRGRH0678</name>
</geneLocation>
<dbReference type="Pfam" id="PF01051">
    <property type="entry name" value="Rep3_N"/>
    <property type="match status" value="1"/>
</dbReference>